<proteinExistence type="predicted"/>
<evidence type="ECO:0000256" key="5">
    <source>
        <dbReference type="ARBA" id="ARBA00022737"/>
    </source>
</evidence>
<dbReference type="InterPro" id="IPR003439">
    <property type="entry name" value="ABC_transporter-like_ATP-bd"/>
</dbReference>
<evidence type="ECO:0000256" key="7">
    <source>
        <dbReference type="ARBA" id="ARBA00022840"/>
    </source>
</evidence>
<sequence length="518" mass="57683">MGENDKCRDDVFLHAEKISKIYPGTKALDEVSFDLLKGKVNVLIGENGAGKSTLMKMIAGIEQPNEGKMYIGDREVYFKNTTEARKHGIGIIHQELSLFPNLNVYQNIYMNKEKTKGRIALDNKSHMDGAKKVLERLEHPLDLNAKVGELRVGQQQMIEIARNLVEDDLKVLIMDEPTSSLSQQEVKVLFKIMKELTAEGISIVYISHRLEEIMEIGDHVTILRDGKYVADSDVGDIDVPWIVQQMTGGSKSYPKRNRKVDWSKIENVLEVKDLCLPKAGGGYLVDHLDFNLKKGEVLGIYGLMGAGRSEVFECLMGLHPEHTGQILMGSKELNIKSISQQIDNGFALIPEDRQGQGLVQTLDIEKNCSLSALKRYTKGPFLDNKLEGEKVDGQIQDIHIKVADKKLPILSLSGGNQQKVVIGKGILTEPKILLMDEPSRGIDIGAKTEVFDIINQYAEQGLSIIVISSELQEIVAIADRVIVLSNGLKTGEFYGDEIHQDTLVLASYKGHHKEEKES</sequence>
<keyword evidence="8" id="KW-1278">Translocase</keyword>
<evidence type="ECO:0000256" key="3">
    <source>
        <dbReference type="ARBA" id="ARBA00022475"/>
    </source>
</evidence>
<keyword evidence="5" id="KW-0677">Repeat</keyword>
<keyword evidence="2" id="KW-0813">Transport</keyword>
<dbReference type="Gene3D" id="3.40.50.300">
    <property type="entry name" value="P-loop containing nucleotide triphosphate hydrolases"/>
    <property type="match status" value="2"/>
</dbReference>
<evidence type="ECO:0000256" key="1">
    <source>
        <dbReference type="ARBA" id="ARBA00004202"/>
    </source>
</evidence>
<evidence type="ECO:0000256" key="4">
    <source>
        <dbReference type="ARBA" id="ARBA00022597"/>
    </source>
</evidence>
<keyword evidence="9" id="KW-0472">Membrane</keyword>
<protein>
    <submittedName>
        <fullName evidence="11">Monosaccharide ABC transporter ATP-binding protein, CUT2 family</fullName>
    </submittedName>
</protein>
<dbReference type="OrthoDB" id="9771863at2"/>
<dbReference type="PANTHER" id="PTHR43790">
    <property type="entry name" value="CARBOHYDRATE TRANSPORT ATP-BINDING PROTEIN MG119-RELATED"/>
    <property type="match status" value="1"/>
</dbReference>
<dbReference type="CDD" id="cd03216">
    <property type="entry name" value="ABC_Carb_Monos_I"/>
    <property type="match status" value="1"/>
</dbReference>
<dbReference type="GO" id="GO:0016887">
    <property type="term" value="F:ATP hydrolysis activity"/>
    <property type="evidence" value="ECO:0007669"/>
    <property type="project" value="InterPro"/>
</dbReference>
<evidence type="ECO:0000259" key="10">
    <source>
        <dbReference type="PROSITE" id="PS50893"/>
    </source>
</evidence>
<feature type="domain" description="ABC transporter" evidence="10">
    <location>
        <begin position="13"/>
        <end position="250"/>
    </location>
</feature>
<evidence type="ECO:0000256" key="9">
    <source>
        <dbReference type="ARBA" id="ARBA00023136"/>
    </source>
</evidence>
<comment type="subcellular location">
    <subcellularLocation>
        <location evidence="1">Cell membrane</location>
        <topology evidence="1">Peripheral membrane protein</topology>
    </subcellularLocation>
</comment>
<keyword evidence="6" id="KW-0547">Nucleotide-binding</keyword>
<dbReference type="FunFam" id="3.40.50.300:FF:000127">
    <property type="entry name" value="Ribose import ATP-binding protein RbsA"/>
    <property type="match status" value="1"/>
</dbReference>
<keyword evidence="3" id="KW-1003">Cell membrane</keyword>
<dbReference type="InterPro" id="IPR017871">
    <property type="entry name" value="ABC_transporter-like_CS"/>
</dbReference>
<dbReference type="InterPro" id="IPR050107">
    <property type="entry name" value="ABC_carbohydrate_import_ATPase"/>
</dbReference>
<dbReference type="PROSITE" id="PS50893">
    <property type="entry name" value="ABC_TRANSPORTER_2"/>
    <property type="match status" value="2"/>
</dbReference>
<dbReference type="InterPro" id="IPR003593">
    <property type="entry name" value="AAA+_ATPase"/>
</dbReference>
<dbReference type="CDD" id="cd03215">
    <property type="entry name" value="ABC_Carb_Monos_II"/>
    <property type="match status" value="1"/>
</dbReference>
<evidence type="ECO:0000256" key="8">
    <source>
        <dbReference type="ARBA" id="ARBA00022967"/>
    </source>
</evidence>
<keyword evidence="12" id="KW-1185">Reference proteome</keyword>
<dbReference type="PROSITE" id="PS00211">
    <property type="entry name" value="ABC_TRANSPORTER_1"/>
    <property type="match status" value="1"/>
</dbReference>
<evidence type="ECO:0000256" key="6">
    <source>
        <dbReference type="ARBA" id="ARBA00022741"/>
    </source>
</evidence>
<dbReference type="InterPro" id="IPR027417">
    <property type="entry name" value="P-loop_NTPase"/>
</dbReference>
<dbReference type="GO" id="GO:0005524">
    <property type="term" value="F:ATP binding"/>
    <property type="evidence" value="ECO:0007669"/>
    <property type="project" value="UniProtKB-KW"/>
</dbReference>
<evidence type="ECO:0000313" key="11">
    <source>
        <dbReference type="EMBL" id="SUQ15176.1"/>
    </source>
</evidence>
<dbReference type="EMBL" id="UHJJ01000010">
    <property type="protein sequence ID" value="SUQ15176.1"/>
    <property type="molecule type" value="Genomic_DNA"/>
</dbReference>
<keyword evidence="7 11" id="KW-0067">ATP-binding</keyword>
<organism evidence="11 12">
    <name type="scientific">Faecalicatena contorta</name>
    <dbReference type="NCBI Taxonomy" id="39482"/>
    <lineage>
        <taxon>Bacteria</taxon>
        <taxon>Bacillati</taxon>
        <taxon>Bacillota</taxon>
        <taxon>Clostridia</taxon>
        <taxon>Lachnospirales</taxon>
        <taxon>Lachnospiraceae</taxon>
        <taxon>Faecalicatena</taxon>
    </lineage>
</organism>
<reference evidence="12" key="1">
    <citation type="submission" date="2017-07" db="EMBL/GenBank/DDBJ databases">
        <authorList>
            <person name="Varghese N."/>
            <person name="Submissions S."/>
        </authorList>
    </citation>
    <scope>NUCLEOTIDE SEQUENCE [LARGE SCALE GENOMIC DNA]</scope>
    <source>
        <strain evidence="12">NLAE-zl-C134</strain>
    </source>
</reference>
<dbReference type="AlphaFoldDB" id="A0A315ZU71"/>
<evidence type="ECO:0000313" key="12">
    <source>
        <dbReference type="Proteomes" id="UP000254051"/>
    </source>
</evidence>
<feature type="domain" description="ABC transporter" evidence="10">
    <location>
        <begin position="269"/>
        <end position="511"/>
    </location>
</feature>
<name>A0A315ZU71_9FIRM</name>
<dbReference type="GO" id="GO:0005886">
    <property type="term" value="C:plasma membrane"/>
    <property type="evidence" value="ECO:0007669"/>
    <property type="project" value="UniProtKB-SubCell"/>
</dbReference>
<gene>
    <name evidence="11" type="ORF">SAMN05216529_11079</name>
</gene>
<accession>A0A315ZU71</accession>
<dbReference type="Proteomes" id="UP000254051">
    <property type="component" value="Unassembled WGS sequence"/>
</dbReference>
<dbReference type="PANTHER" id="PTHR43790:SF3">
    <property type="entry name" value="D-ALLOSE IMPORT ATP-BINDING PROTEIN ALSA-RELATED"/>
    <property type="match status" value="1"/>
</dbReference>
<dbReference type="SMART" id="SM00382">
    <property type="entry name" value="AAA"/>
    <property type="match status" value="2"/>
</dbReference>
<dbReference type="SUPFAM" id="SSF52540">
    <property type="entry name" value="P-loop containing nucleoside triphosphate hydrolases"/>
    <property type="match status" value="2"/>
</dbReference>
<dbReference type="RefSeq" id="WP_109712752.1">
    <property type="nucleotide sequence ID" value="NZ_QGDS01000010.1"/>
</dbReference>
<dbReference type="Pfam" id="PF00005">
    <property type="entry name" value="ABC_tran"/>
    <property type="match status" value="2"/>
</dbReference>
<evidence type="ECO:0000256" key="2">
    <source>
        <dbReference type="ARBA" id="ARBA00022448"/>
    </source>
</evidence>
<keyword evidence="4" id="KW-0762">Sugar transport</keyword>